<reference evidence="2" key="1">
    <citation type="submission" date="2021-03" db="EMBL/GenBank/DDBJ databases">
        <authorList>
            <person name="Tagirdzhanova G."/>
        </authorList>
    </citation>
    <scope>NUCLEOTIDE SEQUENCE</scope>
</reference>
<organism evidence="2 3">
    <name type="scientific">Imshaugia aleurites</name>
    <dbReference type="NCBI Taxonomy" id="172621"/>
    <lineage>
        <taxon>Eukaryota</taxon>
        <taxon>Fungi</taxon>
        <taxon>Dikarya</taxon>
        <taxon>Ascomycota</taxon>
        <taxon>Pezizomycotina</taxon>
        <taxon>Lecanoromycetes</taxon>
        <taxon>OSLEUM clade</taxon>
        <taxon>Lecanoromycetidae</taxon>
        <taxon>Lecanorales</taxon>
        <taxon>Lecanorineae</taxon>
        <taxon>Parmeliaceae</taxon>
        <taxon>Imshaugia</taxon>
    </lineage>
</organism>
<feature type="compositionally biased region" description="Low complexity" evidence="1">
    <location>
        <begin position="463"/>
        <end position="492"/>
    </location>
</feature>
<protein>
    <submittedName>
        <fullName evidence="2">Uncharacterized protein</fullName>
    </submittedName>
</protein>
<keyword evidence="3" id="KW-1185">Reference proteome</keyword>
<dbReference type="AlphaFoldDB" id="A0A8H3FF38"/>
<accession>A0A8H3FF38</accession>
<dbReference type="EMBL" id="CAJPDT010000023">
    <property type="protein sequence ID" value="CAF9919701.1"/>
    <property type="molecule type" value="Genomic_DNA"/>
</dbReference>
<feature type="compositionally biased region" description="Polar residues" evidence="1">
    <location>
        <begin position="274"/>
        <end position="294"/>
    </location>
</feature>
<feature type="compositionally biased region" description="Acidic residues" evidence="1">
    <location>
        <begin position="224"/>
        <end position="242"/>
    </location>
</feature>
<proteinExistence type="predicted"/>
<feature type="compositionally biased region" description="Polar residues" evidence="1">
    <location>
        <begin position="243"/>
        <end position="261"/>
    </location>
</feature>
<feature type="compositionally biased region" description="Low complexity" evidence="1">
    <location>
        <begin position="295"/>
        <end position="316"/>
    </location>
</feature>
<comment type="caution">
    <text evidence="2">The sequence shown here is derived from an EMBL/GenBank/DDBJ whole genome shotgun (WGS) entry which is preliminary data.</text>
</comment>
<feature type="compositionally biased region" description="Low complexity" evidence="1">
    <location>
        <begin position="262"/>
        <end position="273"/>
    </location>
</feature>
<evidence type="ECO:0000256" key="1">
    <source>
        <dbReference type="SAM" id="MobiDB-lite"/>
    </source>
</evidence>
<feature type="compositionally biased region" description="Polar residues" evidence="1">
    <location>
        <begin position="440"/>
        <end position="462"/>
    </location>
</feature>
<dbReference type="Proteomes" id="UP000664534">
    <property type="component" value="Unassembled WGS sequence"/>
</dbReference>
<feature type="region of interest" description="Disordered" evidence="1">
    <location>
        <begin position="440"/>
        <end position="508"/>
    </location>
</feature>
<evidence type="ECO:0000313" key="3">
    <source>
        <dbReference type="Proteomes" id="UP000664534"/>
    </source>
</evidence>
<feature type="region of interest" description="Disordered" evidence="1">
    <location>
        <begin position="224"/>
        <end position="334"/>
    </location>
</feature>
<evidence type="ECO:0000313" key="2">
    <source>
        <dbReference type="EMBL" id="CAF9919701.1"/>
    </source>
</evidence>
<feature type="compositionally biased region" description="Polar residues" evidence="1">
    <location>
        <begin position="317"/>
        <end position="334"/>
    </location>
</feature>
<sequence length="523" mass="53860">MSGPSSTHVKSAMLSSTSSSTAVVFLHSTIATPSVSNTKSTTSNITNHSQSTVLRSSPFSILGAAGAQNVTTTKVPLSRSLATIKASSSNMMSTPSTTSTNPTDSAALADGIALGGALLLFAKNAAQVGPNIVKPPSKTSALKALGTVKADLEDAFKDRGGIDTGTPCVTKRKRDRLRERGLISLVMNAFRCAIKSLNTLQTDLKVDFPDPGVIADDLDVVEESAQDLQKDEENDDDDDDNETATMNNSKSGRTEPTSKILSSTSTSPATRTTKISSKSGRARETSSSASTGPASRNTKSSPTSKRTKTISKTSIPASRSSAGRTSTISSGQLPSATCYTGPEYAFPASSTDPAADSQSVAFKLLGFALSNFFAMDPPAPFTTASPNSTQATKGSLVTSSSGTISEIGQTPQGFLVVPTSRSTPDPISLPSCMGDATSVTDCAHTSQPASGETPSISTIAPQSPTHSSTSTHSSPSTHSSTTVTSSEVKSSTLPHMGGMTTIVTAPPSITPFSPSYVLECTQM</sequence>
<gene>
    <name evidence="2" type="ORF">IMSHALPRED_004703</name>
</gene>
<name>A0A8H3FF38_9LECA</name>